<dbReference type="GO" id="GO:0005524">
    <property type="term" value="F:ATP binding"/>
    <property type="evidence" value="ECO:0007669"/>
    <property type="project" value="InterPro"/>
</dbReference>
<keyword evidence="2" id="KW-0378">Hydrolase</keyword>
<protein>
    <submittedName>
        <fullName evidence="2">DEAD/DEAH box helicase family protein</fullName>
    </submittedName>
</protein>
<dbReference type="Proteomes" id="UP001139286">
    <property type="component" value="Unassembled WGS sequence"/>
</dbReference>
<dbReference type="GO" id="GO:0003677">
    <property type="term" value="F:DNA binding"/>
    <property type="evidence" value="ECO:0007669"/>
    <property type="project" value="InterPro"/>
</dbReference>
<dbReference type="GO" id="GO:0016787">
    <property type="term" value="F:hydrolase activity"/>
    <property type="evidence" value="ECO:0007669"/>
    <property type="project" value="InterPro"/>
</dbReference>
<organism evidence="2 3">
    <name type="scientific">Neotamlana sargassicola</name>
    <dbReference type="NCBI Taxonomy" id="2883125"/>
    <lineage>
        <taxon>Bacteria</taxon>
        <taxon>Pseudomonadati</taxon>
        <taxon>Bacteroidota</taxon>
        <taxon>Flavobacteriia</taxon>
        <taxon>Flavobacteriales</taxon>
        <taxon>Flavobacteriaceae</taxon>
        <taxon>Neotamlana</taxon>
    </lineage>
</organism>
<dbReference type="InterPro" id="IPR027417">
    <property type="entry name" value="P-loop_NTPase"/>
</dbReference>
<proteinExistence type="predicted"/>
<dbReference type="InterPro" id="IPR006935">
    <property type="entry name" value="Helicase/UvrB_N"/>
</dbReference>
<dbReference type="SUPFAM" id="SSF52540">
    <property type="entry name" value="P-loop containing nucleoside triphosphate hydrolases"/>
    <property type="match status" value="1"/>
</dbReference>
<evidence type="ECO:0000313" key="3">
    <source>
        <dbReference type="Proteomes" id="UP001139286"/>
    </source>
</evidence>
<accession>A0A9X1I451</accession>
<gene>
    <name evidence="2" type="ORF">LG651_04685</name>
</gene>
<evidence type="ECO:0000313" key="2">
    <source>
        <dbReference type="EMBL" id="MCB4807536.1"/>
    </source>
</evidence>
<sequence>MKEKNLPIEGIPIEYKKIKPEDFDCKYYEANHNVTLKPNEEGYISEGLLPVLEKDLEKKDTTIINAGVGQGKTRAILKMVSKFCAKSDYIVMIAVPYNSLVEQYVEECSQYVNKEEIFNLIKYSEVDSSNENRNWGYTSDEEMLPLSSKINRYSVHVMTVNALLGNPGDGNIFISRIRNEYFDLLKTHVSKSGKKIVWLFDEVHDSIHNFKENFIINLWHYYGLIHKAYIISATFNEASKEVIKYVSEFTDRNINIIDSERLAVPKKQSNLYLNFYSTRKIDREKKLVYLVRQLLKNNKPFDILVYSRSLAESIISANKAPSNVDTLGKILEGYKHRINRCYSNVFDEKANKKFKDGKSTINIGTNFSTGINIEEEGHTFIILLPMDLDLDYFNNKGVFTNGSNIIIQALARQRKKGNIHVFLSSPDTISEKSLPHKDIEIEKILECFKLYQKKYPKEVSYSDINAQNKILDNVYAKLLLNTKIARENIIKCNRTGLNRLLYPTEEIFKLNQGESYLNNDFFGGSLSVYVLWASITNQFLNCKLVDIDAVKTINFEKVNLFQEVRDWVRNEIQVINKLDKNFALFNSFSGFEKLQFVELFLNDFDIYIDNRRAKLVDRNKVFLMTLVEVFLSVENTNLAGAKKEMFQLYLRSCIYHSNVLERVEDSLKIRNIRCYEVFKKWNRFKTVLENDVILYKEKSKKLPSDPSEEFKQLFKDLDFKKDLEYLINKEFILGKDTFQFKNTITKAIQNKTLMNTFYKLTISVWYDSKLNQTTQMGKKVSYYNIIKSDMDNLPNLLYLPLSEETL</sequence>
<name>A0A9X1I451_9FLAO</name>
<keyword evidence="3" id="KW-1185">Reference proteome</keyword>
<dbReference type="EMBL" id="JAJAPX010000001">
    <property type="protein sequence ID" value="MCB4807536.1"/>
    <property type="molecule type" value="Genomic_DNA"/>
</dbReference>
<dbReference type="Gene3D" id="3.40.50.300">
    <property type="entry name" value="P-loop containing nucleotide triphosphate hydrolases"/>
    <property type="match status" value="1"/>
</dbReference>
<keyword evidence="2" id="KW-0067">ATP-binding</keyword>
<keyword evidence="2" id="KW-0347">Helicase</keyword>
<dbReference type="AlphaFoldDB" id="A0A9X1I451"/>
<dbReference type="RefSeq" id="WP_226694982.1">
    <property type="nucleotide sequence ID" value="NZ_JAJAPX010000001.1"/>
</dbReference>
<reference evidence="2" key="1">
    <citation type="submission" date="2021-10" db="EMBL/GenBank/DDBJ databases">
        <title>Tamlana sargassums sp. nov., and Tamlana laminarinivorans sp. nov., two new bacteria isolated from the brown alga.</title>
        <authorList>
            <person name="Li J."/>
        </authorList>
    </citation>
    <scope>NUCLEOTIDE SEQUENCE</scope>
    <source>
        <strain evidence="2">62-3</strain>
    </source>
</reference>
<comment type="caution">
    <text evidence="2">The sequence shown here is derived from an EMBL/GenBank/DDBJ whole genome shotgun (WGS) entry which is preliminary data.</text>
</comment>
<keyword evidence="2" id="KW-0547">Nucleotide-binding</keyword>
<dbReference type="GO" id="GO:0004386">
    <property type="term" value="F:helicase activity"/>
    <property type="evidence" value="ECO:0007669"/>
    <property type="project" value="UniProtKB-KW"/>
</dbReference>
<evidence type="ECO:0000259" key="1">
    <source>
        <dbReference type="Pfam" id="PF04851"/>
    </source>
</evidence>
<feature type="domain" description="Helicase/UvrB N-terminal" evidence="1">
    <location>
        <begin position="57"/>
        <end position="213"/>
    </location>
</feature>
<dbReference type="Pfam" id="PF04851">
    <property type="entry name" value="ResIII"/>
    <property type="match status" value="1"/>
</dbReference>